<proteinExistence type="predicted"/>
<sequence length="64" mass="7158">MPHHAYLVRRSDFSGHRNDLDGCHFGFAATICNGHAELCTRRYSNVTFMGAHDSFAYSIDPLAV</sequence>
<dbReference type="SUPFAM" id="SSF51695">
    <property type="entry name" value="PLC-like phosphodiesterases"/>
    <property type="match status" value="1"/>
</dbReference>
<dbReference type="EMBL" id="DS547129">
    <property type="protein sequence ID" value="EDR02589.1"/>
    <property type="molecule type" value="Genomic_DNA"/>
</dbReference>
<evidence type="ECO:0000313" key="1">
    <source>
        <dbReference type="EMBL" id="EDR02589.1"/>
    </source>
</evidence>
<dbReference type="AlphaFoldDB" id="B0DRU0"/>
<protein>
    <submittedName>
        <fullName evidence="1">Predicted protein</fullName>
    </submittedName>
</protein>
<dbReference type="GO" id="GO:0008081">
    <property type="term" value="F:phosphoric diester hydrolase activity"/>
    <property type="evidence" value="ECO:0007669"/>
    <property type="project" value="InterPro"/>
</dbReference>
<organism evidence="2">
    <name type="scientific">Laccaria bicolor (strain S238N-H82 / ATCC MYA-4686)</name>
    <name type="common">Bicoloured deceiver</name>
    <name type="synonym">Laccaria laccata var. bicolor</name>
    <dbReference type="NCBI Taxonomy" id="486041"/>
    <lineage>
        <taxon>Eukaryota</taxon>
        <taxon>Fungi</taxon>
        <taxon>Dikarya</taxon>
        <taxon>Basidiomycota</taxon>
        <taxon>Agaricomycotina</taxon>
        <taxon>Agaricomycetes</taxon>
        <taxon>Agaricomycetidae</taxon>
        <taxon>Agaricales</taxon>
        <taxon>Agaricineae</taxon>
        <taxon>Hydnangiaceae</taxon>
        <taxon>Laccaria</taxon>
    </lineage>
</organism>
<dbReference type="InterPro" id="IPR017946">
    <property type="entry name" value="PLC-like_Pdiesterase_TIM-brl"/>
</dbReference>
<dbReference type="GO" id="GO:0006629">
    <property type="term" value="P:lipid metabolic process"/>
    <property type="evidence" value="ECO:0007669"/>
    <property type="project" value="InterPro"/>
</dbReference>
<evidence type="ECO:0000313" key="2">
    <source>
        <dbReference type="Proteomes" id="UP000001194"/>
    </source>
</evidence>
<dbReference type="GeneID" id="6082341"/>
<dbReference type="HOGENOM" id="CLU_2868054_0_0_1"/>
<dbReference type="OrthoDB" id="7984201at2759"/>
<name>B0DRU0_LACBS</name>
<dbReference type="Proteomes" id="UP000001194">
    <property type="component" value="Unassembled WGS sequence"/>
</dbReference>
<dbReference type="STRING" id="486041.B0DRU0"/>
<dbReference type="RefSeq" id="XP_001886633.1">
    <property type="nucleotide sequence ID" value="XM_001886598.1"/>
</dbReference>
<reference evidence="1 2" key="1">
    <citation type="journal article" date="2008" name="Nature">
        <title>The genome of Laccaria bicolor provides insights into mycorrhizal symbiosis.</title>
        <authorList>
            <person name="Martin F."/>
            <person name="Aerts A."/>
            <person name="Ahren D."/>
            <person name="Brun A."/>
            <person name="Danchin E.G.J."/>
            <person name="Duchaussoy F."/>
            <person name="Gibon J."/>
            <person name="Kohler A."/>
            <person name="Lindquist E."/>
            <person name="Pereda V."/>
            <person name="Salamov A."/>
            <person name="Shapiro H.J."/>
            <person name="Wuyts J."/>
            <person name="Blaudez D."/>
            <person name="Buee M."/>
            <person name="Brokstein P."/>
            <person name="Canbaeck B."/>
            <person name="Cohen D."/>
            <person name="Courty P.E."/>
            <person name="Coutinho P.M."/>
            <person name="Delaruelle C."/>
            <person name="Detter J.C."/>
            <person name="Deveau A."/>
            <person name="DiFazio S."/>
            <person name="Duplessis S."/>
            <person name="Fraissinet-Tachet L."/>
            <person name="Lucic E."/>
            <person name="Frey-Klett P."/>
            <person name="Fourrey C."/>
            <person name="Feussner I."/>
            <person name="Gay G."/>
            <person name="Grimwood J."/>
            <person name="Hoegger P.J."/>
            <person name="Jain P."/>
            <person name="Kilaru S."/>
            <person name="Labbe J."/>
            <person name="Lin Y.C."/>
            <person name="Legue V."/>
            <person name="Le Tacon F."/>
            <person name="Marmeisse R."/>
            <person name="Melayah D."/>
            <person name="Montanini B."/>
            <person name="Muratet M."/>
            <person name="Nehls U."/>
            <person name="Niculita-Hirzel H."/>
            <person name="Oudot-Le Secq M.P."/>
            <person name="Peter M."/>
            <person name="Quesneville H."/>
            <person name="Rajashekar B."/>
            <person name="Reich M."/>
            <person name="Rouhier N."/>
            <person name="Schmutz J."/>
            <person name="Yin T."/>
            <person name="Chalot M."/>
            <person name="Henrissat B."/>
            <person name="Kuees U."/>
            <person name="Lucas S."/>
            <person name="Van de Peer Y."/>
            <person name="Podila G.K."/>
            <person name="Polle A."/>
            <person name="Pukkila P.J."/>
            <person name="Richardson P.M."/>
            <person name="Rouze P."/>
            <person name="Sanders I.R."/>
            <person name="Stajich J.E."/>
            <person name="Tunlid A."/>
            <person name="Tuskan G."/>
            <person name="Grigoriev I.V."/>
        </authorList>
    </citation>
    <scope>NUCLEOTIDE SEQUENCE [LARGE SCALE GENOMIC DNA]</scope>
    <source>
        <strain evidence="2">S238N-H82 / ATCC MYA-4686</strain>
    </source>
</reference>
<gene>
    <name evidence="1" type="ORF">LACBIDRAFT_308202</name>
</gene>
<keyword evidence="2" id="KW-1185">Reference proteome</keyword>
<accession>B0DRU0</accession>
<dbReference type="InParanoid" id="B0DRU0"/>
<dbReference type="KEGG" id="lbc:LACBIDRAFT_308202"/>